<organism evidence="6">
    <name type="scientific">Streptomyces sp. SID12501</name>
    <dbReference type="NCBI Taxonomy" id="2706042"/>
    <lineage>
        <taxon>Bacteria</taxon>
        <taxon>Bacillati</taxon>
        <taxon>Actinomycetota</taxon>
        <taxon>Actinomycetes</taxon>
        <taxon>Kitasatosporales</taxon>
        <taxon>Streptomycetaceae</taxon>
        <taxon>Streptomyces</taxon>
    </lineage>
</organism>
<keyword evidence="3" id="KW-0804">Transcription</keyword>
<dbReference type="InterPro" id="IPR050707">
    <property type="entry name" value="HTH_MetabolicPath_Reg"/>
</dbReference>
<dbReference type="InterPro" id="IPR029016">
    <property type="entry name" value="GAF-like_dom_sf"/>
</dbReference>
<evidence type="ECO:0000256" key="1">
    <source>
        <dbReference type="ARBA" id="ARBA00023015"/>
    </source>
</evidence>
<dbReference type="Pfam" id="PF01614">
    <property type="entry name" value="IclR_C"/>
    <property type="match status" value="1"/>
</dbReference>
<dbReference type="GO" id="GO:0003677">
    <property type="term" value="F:DNA binding"/>
    <property type="evidence" value="ECO:0007669"/>
    <property type="project" value="UniProtKB-KW"/>
</dbReference>
<dbReference type="PANTHER" id="PTHR30136:SF24">
    <property type="entry name" value="HTH-TYPE TRANSCRIPTIONAL REPRESSOR ALLR"/>
    <property type="match status" value="1"/>
</dbReference>
<dbReference type="SUPFAM" id="SSF46785">
    <property type="entry name" value="Winged helix' DNA-binding domain"/>
    <property type="match status" value="1"/>
</dbReference>
<dbReference type="InterPro" id="IPR036388">
    <property type="entry name" value="WH-like_DNA-bd_sf"/>
</dbReference>
<evidence type="ECO:0000313" key="6">
    <source>
        <dbReference type="EMBL" id="NEC88597.1"/>
    </source>
</evidence>
<dbReference type="InterPro" id="IPR014757">
    <property type="entry name" value="Tscrpt_reg_IclR_C"/>
</dbReference>
<evidence type="ECO:0000256" key="2">
    <source>
        <dbReference type="ARBA" id="ARBA00023125"/>
    </source>
</evidence>
<name>A0A6B3BW22_9ACTN</name>
<evidence type="ECO:0000259" key="5">
    <source>
        <dbReference type="PROSITE" id="PS51078"/>
    </source>
</evidence>
<reference evidence="6" key="1">
    <citation type="submission" date="2020-01" db="EMBL/GenBank/DDBJ databases">
        <title>Insect and environment-associated Actinomycetes.</title>
        <authorList>
            <person name="Currrie C."/>
            <person name="Chevrette M."/>
            <person name="Carlson C."/>
            <person name="Stubbendieck R."/>
            <person name="Wendt-Pienkowski E."/>
        </authorList>
    </citation>
    <scope>NUCLEOTIDE SEQUENCE</scope>
    <source>
        <strain evidence="6">SID12501</strain>
    </source>
</reference>
<dbReference type="PROSITE" id="PS51078">
    <property type="entry name" value="ICLR_ED"/>
    <property type="match status" value="1"/>
</dbReference>
<dbReference type="PANTHER" id="PTHR30136">
    <property type="entry name" value="HELIX-TURN-HELIX TRANSCRIPTIONAL REGULATOR, ICLR FAMILY"/>
    <property type="match status" value="1"/>
</dbReference>
<dbReference type="InterPro" id="IPR036390">
    <property type="entry name" value="WH_DNA-bd_sf"/>
</dbReference>
<dbReference type="GO" id="GO:0003700">
    <property type="term" value="F:DNA-binding transcription factor activity"/>
    <property type="evidence" value="ECO:0007669"/>
    <property type="project" value="TreeGrafter"/>
</dbReference>
<evidence type="ECO:0000259" key="4">
    <source>
        <dbReference type="PROSITE" id="PS51077"/>
    </source>
</evidence>
<comment type="caution">
    <text evidence="6">The sequence shown here is derived from an EMBL/GenBank/DDBJ whole genome shotgun (WGS) entry which is preliminary data.</text>
</comment>
<evidence type="ECO:0000256" key="3">
    <source>
        <dbReference type="ARBA" id="ARBA00023163"/>
    </source>
</evidence>
<dbReference type="GO" id="GO:0045892">
    <property type="term" value="P:negative regulation of DNA-templated transcription"/>
    <property type="evidence" value="ECO:0007669"/>
    <property type="project" value="TreeGrafter"/>
</dbReference>
<keyword evidence="2" id="KW-0238">DNA-binding</keyword>
<dbReference type="AlphaFoldDB" id="A0A6B3BW22"/>
<dbReference type="SMART" id="SM00346">
    <property type="entry name" value="HTH_ICLR"/>
    <property type="match status" value="1"/>
</dbReference>
<dbReference type="EMBL" id="JAAGLU010000018">
    <property type="protein sequence ID" value="NEC88597.1"/>
    <property type="molecule type" value="Genomic_DNA"/>
</dbReference>
<keyword evidence="1" id="KW-0805">Transcription regulation</keyword>
<dbReference type="Gene3D" id="1.10.10.10">
    <property type="entry name" value="Winged helix-like DNA-binding domain superfamily/Winged helix DNA-binding domain"/>
    <property type="match status" value="1"/>
</dbReference>
<dbReference type="Pfam" id="PF09339">
    <property type="entry name" value="HTH_IclR"/>
    <property type="match status" value="1"/>
</dbReference>
<dbReference type="PROSITE" id="PS51077">
    <property type="entry name" value="HTH_ICLR"/>
    <property type="match status" value="1"/>
</dbReference>
<feature type="domain" description="HTH iclR-type" evidence="4">
    <location>
        <begin position="54"/>
        <end position="113"/>
    </location>
</feature>
<dbReference type="SUPFAM" id="SSF55781">
    <property type="entry name" value="GAF domain-like"/>
    <property type="match status" value="1"/>
</dbReference>
<proteinExistence type="predicted"/>
<dbReference type="InterPro" id="IPR005471">
    <property type="entry name" value="Tscrpt_reg_IclR_N"/>
</dbReference>
<gene>
    <name evidence="6" type="ORF">G3I71_22895</name>
</gene>
<protein>
    <submittedName>
        <fullName evidence="6">Helix-turn-helix domain-containing protein</fullName>
    </submittedName>
</protein>
<sequence length="279" mass="29682">MAACRAVWGEIDVNEPRRATTTNTAAAAVRQLERPAGPERVAVRSPAAPDGGGRSVLEGAFGLLEAVERAGQAGLTRLAGECGLPKTTAYRLLEQLVVLGAVERNRAGYRMGSRMFRLGHAWQPHPGLRSAAREPARRLARVTGARVGVNVLREGRTLILDWTAGATDEALDPLRDGVVWPWFTAAGKVLVAGAHPQLPLGPLPASWRRESAAIRDRGVAFDREELVAGACCVAVPLYGPGRVPLASLSVVTDPAHSLERLVDAVQQAGRAISARLRGR</sequence>
<feature type="domain" description="IclR-ED" evidence="5">
    <location>
        <begin position="114"/>
        <end position="278"/>
    </location>
</feature>
<accession>A0A6B3BW22</accession>
<dbReference type="Gene3D" id="3.30.450.40">
    <property type="match status" value="1"/>
</dbReference>